<dbReference type="PANTHER" id="PTHR42996">
    <property type="entry name" value="PHOSPHATE-BINDING PROTEIN PSTS"/>
    <property type="match status" value="1"/>
</dbReference>
<feature type="region of interest" description="Disordered" evidence="5">
    <location>
        <begin position="27"/>
        <end position="70"/>
    </location>
</feature>
<dbReference type="InterPro" id="IPR024370">
    <property type="entry name" value="PBP_domain"/>
</dbReference>
<evidence type="ECO:0000256" key="2">
    <source>
        <dbReference type="ARBA" id="ARBA00022448"/>
    </source>
</evidence>
<dbReference type="InterPro" id="IPR005673">
    <property type="entry name" value="ABC_phos-bd_PstS"/>
</dbReference>
<keyword evidence="2 4" id="KW-0813">Transport</keyword>
<evidence type="ECO:0000256" key="5">
    <source>
        <dbReference type="SAM" id="MobiDB-lite"/>
    </source>
</evidence>
<accession>A0ABY4YJ66</accession>
<proteinExistence type="inferred from homology"/>
<sequence>MKLHRFGPTVAIAMAASLVLTACGDDNPAADNETTPDSNAAEESDTDTDTESADTDAAAGGELSGTLAGAGASSQDSAMAAWVAGYNADVEPGVTVNYDGVGSGAGREQFIAGAVQFAGSDAALDDEERAAVTSVCGDGGAMNLPVYISPVAIPFNLDGVTELNLSPTVLAQIFDQQITNWNDEAIAADNPDVELPDQAITVVNRSDDSGTTENFMEYLSAAAPDAWSYEADKAWPVSGGEAAAQTSGVIQVVGATPGSIGYSDASAVGQLSTAKVGVGEEFVAFSPEAAAKVVDASEPIDTGVEGDLALELARDTTESGAYPIVLVSYHLVCKDYADAAQADLVKSFVGYVISEEGQAASADAAGSAPISADLRAMAEESLASINAGE</sequence>
<evidence type="ECO:0000256" key="3">
    <source>
        <dbReference type="ARBA" id="ARBA00022592"/>
    </source>
</evidence>
<dbReference type="Proteomes" id="UP001056535">
    <property type="component" value="Chromosome"/>
</dbReference>
<dbReference type="Gene3D" id="3.40.190.10">
    <property type="entry name" value="Periplasmic binding protein-like II"/>
    <property type="match status" value="2"/>
</dbReference>
<dbReference type="PROSITE" id="PS51257">
    <property type="entry name" value="PROKAR_LIPOPROTEIN"/>
    <property type="match status" value="1"/>
</dbReference>
<reference evidence="8" key="1">
    <citation type="submission" date="2022-06" db="EMBL/GenBank/DDBJ databases">
        <title>Ornithinimicrobium JY.X270.</title>
        <authorList>
            <person name="Huang Y."/>
        </authorList>
    </citation>
    <scope>NUCLEOTIDE SEQUENCE</scope>
    <source>
        <strain evidence="8">JY.X270</strain>
    </source>
</reference>
<dbReference type="PIRSF" id="PIRSF002756">
    <property type="entry name" value="PstS"/>
    <property type="match status" value="1"/>
</dbReference>
<keyword evidence="3 4" id="KW-0592">Phosphate transport</keyword>
<dbReference type="SUPFAM" id="SSF53850">
    <property type="entry name" value="Periplasmic binding protein-like II"/>
    <property type="match status" value="1"/>
</dbReference>
<evidence type="ECO:0000259" key="7">
    <source>
        <dbReference type="Pfam" id="PF12849"/>
    </source>
</evidence>
<dbReference type="EMBL" id="CP099490">
    <property type="protein sequence ID" value="USQ76837.1"/>
    <property type="molecule type" value="Genomic_DNA"/>
</dbReference>
<dbReference type="PANTHER" id="PTHR42996:SF1">
    <property type="entry name" value="PHOSPHATE-BINDING PROTEIN PSTS"/>
    <property type="match status" value="1"/>
</dbReference>
<feature type="chain" id="PRO_5046171945" description="Phosphate-binding protein" evidence="6">
    <location>
        <begin position="23"/>
        <end position="389"/>
    </location>
</feature>
<dbReference type="Pfam" id="PF12849">
    <property type="entry name" value="PBP_like_2"/>
    <property type="match status" value="1"/>
</dbReference>
<comment type="similarity">
    <text evidence="1 4">Belongs to the PstS family.</text>
</comment>
<evidence type="ECO:0000313" key="9">
    <source>
        <dbReference type="Proteomes" id="UP001056535"/>
    </source>
</evidence>
<gene>
    <name evidence="8" type="primary">pstS</name>
    <name evidence="8" type="ORF">NF557_02595</name>
</gene>
<dbReference type="InterPro" id="IPR050962">
    <property type="entry name" value="Phosphate-bind_PstS"/>
</dbReference>
<evidence type="ECO:0000313" key="8">
    <source>
        <dbReference type="EMBL" id="USQ76837.1"/>
    </source>
</evidence>
<evidence type="ECO:0000256" key="4">
    <source>
        <dbReference type="PIRNR" id="PIRNR002756"/>
    </source>
</evidence>
<name>A0ABY4YJ66_9MICO</name>
<dbReference type="CDD" id="cd13565">
    <property type="entry name" value="PBP2_PstS"/>
    <property type="match status" value="1"/>
</dbReference>
<keyword evidence="6" id="KW-0732">Signal</keyword>
<evidence type="ECO:0000256" key="1">
    <source>
        <dbReference type="ARBA" id="ARBA00008725"/>
    </source>
</evidence>
<keyword evidence="9" id="KW-1185">Reference proteome</keyword>
<dbReference type="RefSeq" id="WP_252621540.1">
    <property type="nucleotide sequence ID" value="NZ_CP099490.1"/>
</dbReference>
<dbReference type="NCBIfam" id="TIGR00975">
    <property type="entry name" value="3a0107s03"/>
    <property type="match status" value="1"/>
</dbReference>
<feature type="signal peptide" evidence="6">
    <location>
        <begin position="1"/>
        <end position="22"/>
    </location>
</feature>
<organism evidence="8 9">
    <name type="scientific">Ornithinimicrobium cryptoxanthini</name>
    <dbReference type="NCBI Taxonomy" id="2934161"/>
    <lineage>
        <taxon>Bacteria</taxon>
        <taxon>Bacillati</taxon>
        <taxon>Actinomycetota</taxon>
        <taxon>Actinomycetes</taxon>
        <taxon>Micrococcales</taxon>
        <taxon>Ornithinimicrobiaceae</taxon>
        <taxon>Ornithinimicrobium</taxon>
    </lineage>
</organism>
<evidence type="ECO:0000256" key="6">
    <source>
        <dbReference type="SAM" id="SignalP"/>
    </source>
</evidence>
<protein>
    <recommendedName>
        <fullName evidence="4">Phosphate-binding protein</fullName>
    </recommendedName>
</protein>
<feature type="compositionally biased region" description="Acidic residues" evidence="5">
    <location>
        <begin position="40"/>
        <end position="54"/>
    </location>
</feature>
<feature type="domain" description="PBP" evidence="7">
    <location>
        <begin position="57"/>
        <end position="356"/>
    </location>
</feature>